<dbReference type="PANTHER" id="PTHR30531:SF12">
    <property type="entry name" value="FLAGELLAR BIOSYNTHETIC PROTEIN FLHB"/>
    <property type="match status" value="1"/>
</dbReference>
<keyword evidence="15" id="KW-0969">Cilium</keyword>
<feature type="transmembrane region" description="Helical" evidence="13">
    <location>
        <begin position="90"/>
        <end position="116"/>
    </location>
</feature>
<dbReference type="GO" id="GO:0044780">
    <property type="term" value="P:bacterial-type flagellum assembly"/>
    <property type="evidence" value="ECO:0007669"/>
    <property type="project" value="InterPro"/>
</dbReference>
<organism evidence="15 16">
    <name type="scientific">Paraburkholderia bannensis</name>
    <dbReference type="NCBI Taxonomy" id="765414"/>
    <lineage>
        <taxon>Bacteria</taxon>
        <taxon>Pseudomonadati</taxon>
        <taxon>Pseudomonadota</taxon>
        <taxon>Betaproteobacteria</taxon>
        <taxon>Burkholderiales</taxon>
        <taxon>Burkholderiaceae</taxon>
        <taxon>Paraburkholderia</taxon>
    </lineage>
</organism>
<evidence type="ECO:0000256" key="10">
    <source>
        <dbReference type="ARBA" id="ARBA00023136"/>
    </source>
</evidence>
<dbReference type="Gene3D" id="6.10.250.2080">
    <property type="match status" value="1"/>
</dbReference>
<dbReference type="PANTHER" id="PTHR30531">
    <property type="entry name" value="FLAGELLAR BIOSYNTHETIC PROTEIN FLHB"/>
    <property type="match status" value="1"/>
</dbReference>
<feature type="transmembrane region" description="Helical" evidence="13">
    <location>
        <begin position="137"/>
        <end position="166"/>
    </location>
</feature>
<comment type="subcellular location">
    <subcellularLocation>
        <location evidence="1">Cell membrane</location>
        <topology evidence="1">Multi-pass membrane protein</topology>
    </subcellularLocation>
</comment>
<evidence type="ECO:0000256" key="13">
    <source>
        <dbReference type="RuleBase" id="RU364091"/>
    </source>
</evidence>
<evidence type="ECO:0000256" key="7">
    <source>
        <dbReference type="ARBA" id="ARBA00022795"/>
    </source>
</evidence>
<evidence type="ECO:0000256" key="14">
    <source>
        <dbReference type="SAM" id="MobiDB-lite"/>
    </source>
</evidence>
<keyword evidence="7 13" id="KW-1005">Bacterial flagellum biogenesis</keyword>
<dbReference type="InterPro" id="IPR029025">
    <property type="entry name" value="T3SS_substrate_exporter_C"/>
</dbReference>
<evidence type="ECO:0000256" key="9">
    <source>
        <dbReference type="ARBA" id="ARBA00022989"/>
    </source>
</evidence>
<evidence type="ECO:0000256" key="6">
    <source>
        <dbReference type="ARBA" id="ARBA00022692"/>
    </source>
</evidence>
<feature type="transmembrane region" description="Helical" evidence="13">
    <location>
        <begin position="186"/>
        <end position="211"/>
    </location>
</feature>
<dbReference type="Proteomes" id="UP000571554">
    <property type="component" value="Unassembled WGS sequence"/>
</dbReference>
<dbReference type="GO" id="GO:0009306">
    <property type="term" value="P:protein secretion"/>
    <property type="evidence" value="ECO:0007669"/>
    <property type="project" value="InterPro"/>
</dbReference>
<feature type="compositionally biased region" description="Basic and acidic residues" evidence="14">
    <location>
        <begin position="422"/>
        <end position="432"/>
    </location>
</feature>
<accession>A0A7W9TST4</accession>
<comment type="caution">
    <text evidence="15">The sequence shown here is derived from an EMBL/GenBank/DDBJ whole genome shotgun (WGS) entry which is preliminary data.</text>
</comment>
<dbReference type="EMBL" id="JACHBW010000002">
    <property type="protein sequence ID" value="MBB6100846.1"/>
    <property type="molecule type" value="Genomic_DNA"/>
</dbReference>
<evidence type="ECO:0000313" key="15">
    <source>
        <dbReference type="EMBL" id="MBB6100846.1"/>
    </source>
</evidence>
<dbReference type="GO" id="GO:0005886">
    <property type="term" value="C:plasma membrane"/>
    <property type="evidence" value="ECO:0007669"/>
    <property type="project" value="UniProtKB-SubCell"/>
</dbReference>
<keyword evidence="8 13" id="KW-0653">Protein transport</keyword>
<evidence type="ECO:0000256" key="4">
    <source>
        <dbReference type="ARBA" id="ARBA00022448"/>
    </source>
</evidence>
<dbReference type="AlphaFoldDB" id="A0A7W9TST4"/>
<feature type="region of interest" description="Disordered" evidence="14">
    <location>
        <begin position="1"/>
        <end position="25"/>
    </location>
</feature>
<dbReference type="Pfam" id="PF01312">
    <property type="entry name" value="Bac_export_2"/>
    <property type="match status" value="1"/>
</dbReference>
<proteinExistence type="inferred from homology"/>
<gene>
    <name evidence="13" type="primary">flhB</name>
    <name evidence="15" type="ORF">F4827_000672</name>
</gene>
<evidence type="ECO:0000313" key="16">
    <source>
        <dbReference type="Proteomes" id="UP000571554"/>
    </source>
</evidence>
<feature type="compositionally biased region" description="Low complexity" evidence="14">
    <location>
        <begin position="399"/>
        <end position="418"/>
    </location>
</feature>
<evidence type="ECO:0000256" key="3">
    <source>
        <dbReference type="ARBA" id="ARBA00021622"/>
    </source>
</evidence>
<keyword evidence="11 13" id="KW-1006">Bacterial flagellum protein export</keyword>
<keyword evidence="6 13" id="KW-0812">Transmembrane</keyword>
<protein>
    <recommendedName>
        <fullName evidence="3 13">Flagellar biosynthetic protein FlhB</fullName>
    </recommendedName>
</protein>
<feature type="compositionally biased region" description="Acidic residues" evidence="14">
    <location>
        <begin position="379"/>
        <end position="392"/>
    </location>
</feature>
<dbReference type="SUPFAM" id="SSF160544">
    <property type="entry name" value="EscU C-terminal domain-like"/>
    <property type="match status" value="1"/>
</dbReference>
<comment type="similarity">
    <text evidence="2 13">Belongs to the type III secretion exporter family.</text>
</comment>
<keyword evidence="16" id="KW-1185">Reference proteome</keyword>
<dbReference type="InterPro" id="IPR006136">
    <property type="entry name" value="FlhB"/>
</dbReference>
<keyword evidence="5 13" id="KW-1003">Cell membrane</keyword>
<name>A0A7W9TST4_9BURK</name>
<dbReference type="RefSeq" id="WP_183721523.1">
    <property type="nucleotide sequence ID" value="NZ_JACHBW010000002.1"/>
</dbReference>
<dbReference type="Gene3D" id="3.40.1690.10">
    <property type="entry name" value="secretion proteins EscU"/>
    <property type="match status" value="1"/>
</dbReference>
<dbReference type="NCBIfam" id="TIGR00328">
    <property type="entry name" value="flhB"/>
    <property type="match status" value="1"/>
</dbReference>
<evidence type="ECO:0000256" key="8">
    <source>
        <dbReference type="ARBA" id="ARBA00022927"/>
    </source>
</evidence>
<keyword evidence="15" id="KW-0282">Flagellum</keyword>
<feature type="region of interest" description="Disordered" evidence="14">
    <location>
        <begin position="359"/>
        <end position="432"/>
    </location>
</feature>
<comment type="caution">
    <text evidence="13">Lacks conserved residue(s) required for the propagation of feature annotation.</text>
</comment>
<dbReference type="PRINTS" id="PR00950">
    <property type="entry name" value="TYPE3IMSPROT"/>
</dbReference>
<keyword evidence="10 13" id="KW-0472">Membrane</keyword>
<keyword evidence="15" id="KW-0966">Cell projection</keyword>
<comment type="function">
    <text evidence="12 13">Required for formation of the rod structure in the basal body of the flagellar apparatus. Together with FliI and FliH, may constitute the export apparatus of flagellin.</text>
</comment>
<sequence>MAEDSDLEKTESATPKRLEKAREEGQIARSRELSTFALLSAGCFGAWLMSDTIGGHLLAMLRGALTFNHASAFETKRMLTGAGVAAREGVFAVLPVLALTGAAALLSPLALGGWLFSTKSIGVKFDRLNPMTGLGRIFSLNGPVQLGMSTVKTLLVGAIGGSALWNHREEILGLGMQPAPRAFADAFHLIVVCCGMTVAGMFLLAAIDVPYQLWSYHRKLRMTKEEVKREHRESEGDPHVKGRIRQQQRAMARRRMMAQVPKADVVVTNPTHFAVALQYTDGEMRAPRVVAKGVNLVAARIRDLATEHNIPLLEAPPLARALYHNVDLNREIPGPLYGAVAQVLAWVYQLKRFREHGGDVPMAPTDLDVPPELDKGGVSDEDAAEEADETLSPEDGAAKTDAAAANAANAAPNQASTAGRADTARDGNEGAT</sequence>
<reference evidence="15 16" key="1">
    <citation type="submission" date="2020-08" db="EMBL/GenBank/DDBJ databases">
        <title>Above-ground endophytic microbial communities from plants in different locations in the United States.</title>
        <authorList>
            <person name="Frank C."/>
        </authorList>
    </citation>
    <scope>NUCLEOTIDE SEQUENCE [LARGE SCALE GENOMIC DNA]</scope>
    <source>
        <strain evidence="15 16">WP4_2_2</strain>
    </source>
</reference>
<dbReference type="InterPro" id="IPR006135">
    <property type="entry name" value="T3SS_substrate_exporter"/>
</dbReference>
<evidence type="ECO:0000256" key="11">
    <source>
        <dbReference type="ARBA" id="ARBA00023225"/>
    </source>
</evidence>
<evidence type="ECO:0000256" key="2">
    <source>
        <dbReference type="ARBA" id="ARBA00010690"/>
    </source>
</evidence>
<evidence type="ECO:0000256" key="12">
    <source>
        <dbReference type="ARBA" id="ARBA00025078"/>
    </source>
</evidence>
<evidence type="ECO:0000256" key="1">
    <source>
        <dbReference type="ARBA" id="ARBA00004651"/>
    </source>
</evidence>
<keyword evidence="4 13" id="KW-0813">Transport</keyword>
<evidence type="ECO:0000256" key="5">
    <source>
        <dbReference type="ARBA" id="ARBA00022475"/>
    </source>
</evidence>
<dbReference type="FunFam" id="3.40.1690.10:FF:000001">
    <property type="entry name" value="Flagellar biosynthetic protein FlhB"/>
    <property type="match status" value="1"/>
</dbReference>
<feature type="compositionally biased region" description="Basic and acidic residues" evidence="14">
    <location>
        <begin position="7"/>
        <end position="25"/>
    </location>
</feature>
<keyword evidence="9 13" id="KW-1133">Transmembrane helix</keyword>